<proteinExistence type="predicted"/>
<protein>
    <submittedName>
        <fullName evidence="1">Uncharacterized protein</fullName>
    </submittedName>
</protein>
<reference evidence="1 2" key="2">
    <citation type="submission" date="2014-03" db="EMBL/GenBank/DDBJ databases">
        <title>The Genome Sequence of Anncaliia algerae insect isolate PRA339.</title>
        <authorList>
            <consortium name="The Broad Institute Genome Sequencing Platform"/>
            <consortium name="The Broad Institute Genome Sequencing Center for Infectious Disease"/>
            <person name="Cuomo C."/>
            <person name="Becnel J."/>
            <person name="Sanscrainte N."/>
            <person name="Walker B."/>
            <person name="Young S.K."/>
            <person name="Zeng Q."/>
            <person name="Gargeya S."/>
            <person name="Fitzgerald M."/>
            <person name="Haas B."/>
            <person name="Abouelleil A."/>
            <person name="Alvarado L."/>
            <person name="Arachchi H.M."/>
            <person name="Berlin A.M."/>
            <person name="Chapman S.B."/>
            <person name="Dewar J."/>
            <person name="Goldberg J."/>
            <person name="Griggs A."/>
            <person name="Gujja S."/>
            <person name="Hansen M."/>
            <person name="Howarth C."/>
            <person name="Imamovic A."/>
            <person name="Larimer J."/>
            <person name="McCowan C."/>
            <person name="Murphy C."/>
            <person name="Neiman D."/>
            <person name="Pearson M."/>
            <person name="Priest M."/>
            <person name="Roberts A."/>
            <person name="Saif S."/>
            <person name="Shea T."/>
            <person name="Sisk P."/>
            <person name="Sykes S."/>
            <person name="Wortman J."/>
            <person name="Nusbaum C."/>
            <person name="Birren B."/>
        </authorList>
    </citation>
    <scope>NUCLEOTIDE SEQUENCE [LARGE SCALE GENOMIC DNA]</scope>
    <source>
        <strain evidence="1 2">PRA339</strain>
    </source>
</reference>
<dbReference type="AlphaFoldDB" id="A0A059EW79"/>
<sequence length="264" mass="31727">KKNEKLLNKRSKITNYYLNFIKTGLLPSFQDSLNSKKRMETKVENDIAKKMERLNAIEQLEFEFSPENTSIKLKRKIPYLENVLIQDVNEWINQMQDLIEETKWETNTAVIIIKSLIRIPYAKSVDAYSTADQVFQDLQKQYYPEENLYFYRNELNKLRLKYFEWIDDYIDAIKTNLTKLGCCMRLTKKQVEEKFDEYFLNGMAFEASIEMQKHKISKVCDMIISIKETESLIKQHLNSKTIHNEYNLIFQLIKFKRRRIRITK</sequence>
<feature type="non-terminal residue" evidence="1">
    <location>
        <position position="1"/>
    </location>
</feature>
<dbReference type="EMBL" id="KK365368">
    <property type="protein sequence ID" value="KCZ79107.1"/>
    <property type="molecule type" value="Genomic_DNA"/>
</dbReference>
<dbReference type="OrthoDB" id="2200240at2759"/>
<evidence type="ECO:0000313" key="1">
    <source>
        <dbReference type="EMBL" id="KCZ79107.1"/>
    </source>
</evidence>
<dbReference type="Proteomes" id="UP000030655">
    <property type="component" value="Unassembled WGS sequence"/>
</dbReference>
<dbReference type="HOGENOM" id="CLU_1055779_0_0_1"/>
<accession>A0A059EW79</accession>
<dbReference type="VEuPathDB" id="MicrosporidiaDB:H312_03506"/>
<reference evidence="2" key="1">
    <citation type="submission" date="2013-02" db="EMBL/GenBank/DDBJ databases">
        <authorList>
            <consortium name="The Broad Institute Genome Sequencing Platform"/>
            <person name="Cuomo C."/>
            <person name="Becnel J."/>
            <person name="Sanscrainte N."/>
            <person name="Walker B."/>
            <person name="Young S.K."/>
            <person name="Zeng Q."/>
            <person name="Gargeya S."/>
            <person name="Fitzgerald M."/>
            <person name="Haas B."/>
            <person name="Abouelleil A."/>
            <person name="Alvarado L."/>
            <person name="Arachchi H.M."/>
            <person name="Berlin A.M."/>
            <person name="Chapman S.B."/>
            <person name="Dewar J."/>
            <person name="Goldberg J."/>
            <person name="Griggs A."/>
            <person name="Gujja S."/>
            <person name="Hansen M."/>
            <person name="Howarth C."/>
            <person name="Imamovic A."/>
            <person name="Larimer J."/>
            <person name="McCowan C."/>
            <person name="Murphy C."/>
            <person name="Neiman D."/>
            <person name="Pearson M."/>
            <person name="Priest M."/>
            <person name="Roberts A."/>
            <person name="Saif S."/>
            <person name="Shea T."/>
            <person name="Sisk P."/>
            <person name="Sykes S."/>
            <person name="Wortman J."/>
            <person name="Nusbaum C."/>
            <person name="Birren B."/>
        </authorList>
    </citation>
    <scope>NUCLEOTIDE SEQUENCE [LARGE SCALE GENOMIC DNA]</scope>
    <source>
        <strain evidence="2">PRA339</strain>
    </source>
</reference>
<evidence type="ECO:0000313" key="2">
    <source>
        <dbReference type="Proteomes" id="UP000030655"/>
    </source>
</evidence>
<name>A0A059EW79_9MICR</name>
<keyword evidence="2" id="KW-1185">Reference proteome</keyword>
<gene>
    <name evidence="1" type="ORF">H312_03506</name>
</gene>
<organism evidence="1 2">
    <name type="scientific">Anncaliia algerae PRA339</name>
    <dbReference type="NCBI Taxonomy" id="1288291"/>
    <lineage>
        <taxon>Eukaryota</taxon>
        <taxon>Fungi</taxon>
        <taxon>Fungi incertae sedis</taxon>
        <taxon>Microsporidia</taxon>
        <taxon>Tubulinosematoidea</taxon>
        <taxon>Tubulinosematidae</taxon>
        <taxon>Anncaliia</taxon>
    </lineage>
</organism>